<evidence type="ECO:0000313" key="2">
    <source>
        <dbReference type="Proteomes" id="UP000320841"/>
    </source>
</evidence>
<dbReference type="Proteomes" id="UP000320841">
    <property type="component" value="Segment"/>
</dbReference>
<proteinExistence type="predicted"/>
<organism evidence="1 2">
    <name type="scientific">Rhodococcus phage Sleepyhead</name>
    <dbReference type="NCBI Taxonomy" id="2591131"/>
    <lineage>
        <taxon>Viruses</taxon>
        <taxon>Duplodnaviria</taxon>
        <taxon>Heunggongvirae</taxon>
        <taxon>Uroviricota</taxon>
        <taxon>Caudoviricetes</taxon>
        <taxon>Sleepyheadvirus</taxon>
        <taxon>Sleepyheadvirus sleepyhead</taxon>
    </lineage>
</organism>
<reference evidence="1 2" key="1">
    <citation type="submission" date="2019-05" db="EMBL/GenBank/DDBJ databases">
        <authorList>
            <person name="Andrick R."/>
            <person name="Dugal D."/>
            <person name="Kinney M."/>
            <person name="Taplin D."/>
            <person name="Molloy S.D."/>
            <person name="Garlena R.A."/>
            <person name="Russell D.A."/>
            <person name="Pope W.H."/>
            <person name="Jacobs-Sera D."/>
            <person name="Hatfull G.F."/>
        </authorList>
    </citation>
    <scope>NUCLEOTIDE SEQUENCE [LARGE SCALE GENOMIC DNA]</scope>
</reference>
<keyword evidence="2" id="KW-1185">Reference proteome</keyword>
<gene>
    <name evidence="1" type="primary">4</name>
    <name evidence="1" type="ORF">SEA_SLEEPYHEAD_4</name>
</gene>
<sequence>MSTTTDDPLALGDAFYVSQGRRNRRATNAAQRKWLQADASDIRGWFDANALDLVVPVLQAMEASAGAAQTYVGTQALAQGVAAPTAEIAPIAFTSDLSAATSMLYSASTLTATSAIAQGVGSQIALAIAARAVTRLVTTMVADAAREATQATMVSSRFSGYVRMLRLPSCKRCVVQAGKYFRWNTGFERHPKCDCVHIPAQEAHADDLRVNPLAAIRSGKVTDLNRADTAAILDDGADISQVINAHRGLSTADVFGQRMQITNEGVTRRGIAYGAMGQAGYVTRQGEMLAAGQRYATWRAPRLTPTEIYRMAENKSDALRLLKLYGYLLPD</sequence>
<evidence type="ECO:0000313" key="1">
    <source>
        <dbReference type="EMBL" id="QDM56019.1"/>
    </source>
</evidence>
<dbReference type="EMBL" id="MK967380">
    <property type="protein sequence ID" value="QDM56019.1"/>
    <property type="molecule type" value="Genomic_DNA"/>
</dbReference>
<keyword evidence="1" id="KW-0378">Hydrolase</keyword>
<dbReference type="GO" id="GO:0008233">
    <property type="term" value="F:peptidase activity"/>
    <property type="evidence" value="ECO:0007669"/>
    <property type="project" value="UniProtKB-KW"/>
</dbReference>
<dbReference type="RefSeq" id="YP_009848218.1">
    <property type="nucleotide sequence ID" value="NC_048782.1"/>
</dbReference>
<accession>A0A515MH85</accession>
<dbReference type="GO" id="GO:0006508">
    <property type="term" value="P:proteolysis"/>
    <property type="evidence" value="ECO:0007669"/>
    <property type="project" value="UniProtKB-KW"/>
</dbReference>
<keyword evidence="1" id="KW-0645">Protease</keyword>
<dbReference type="KEGG" id="vg:55618636"/>
<name>A0A515MH85_9CAUD</name>
<dbReference type="GeneID" id="55618636"/>
<protein>
    <submittedName>
        <fullName evidence="1">Capsid maturation protease</fullName>
    </submittedName>
</protein>